<dbReference type="InterPro" id="IPR002772">
    <property type="entry name" value="Glyco_hydro_3_C"/>
</dbReference>
<evidence type="ECO:0000256" key="2">
    <source>
        <dbReference type="ARBA" id="ARBA00022801"/>
    </source>
</evidence>
<dbReference type="Pfam" id="PF14310">
    <property type="entry name" value="Fn3-like"/>
    <property type="match status" value="1"/>
</dbReference>
<evidence type="ECO:0000259" key="3">
    <source>
        <dbReference type="PROSITE" id="PS51820"/>
    </source>
</evidence>
<proteinExistence type="inferred from homology"/>
<keyword evidence="2 4" id="KW-0378">Hydrolase</keyword>
<dbReference type="Proteomes" id="UP001589747">
    <property type="component" value="Unassembled WGS sequence"/>
</dbReference>
<feature type="domain" description="PA14" evidence="3">
    <location>
        <begin position="1"/>
        <end position="94"/>
    </location>
</feature>
<dbReference type="PROSITE" id="PS51820">
    <property type="entry name" value="PA14"/>
    <property type="match status" value="1"/>
</dbReference>
<dbReference type="InterPro" id="IPR050288">
    <property type="entry name" value="Cellulose_deg_GH3"/>
</dbReference>
<dbReference type="PANTHER" id="PTHR42715:SF10">
    <property type="entry name" value="BETA-GLUCOSIDASE"/>
    <property type="match status" value="1"/>
</dbReference>
<evidence type="ECO:0000313" key="5">
    <source>
        <dbReference type="Proteomes" id="UP001589747"/>
    </source>
</evidence>
<comment type="similarity">
    <text evidence="1">Belongs to the glycosyl hydrolase 3 family.</text>
</comment>
<dbReference type="Gene3D" id="3.20.20.300">
    <property type="entry name" value="Glycoside hydrolase, family 3, N-terminal domain"/>
    <property type="match status" value="1"/>
</dbReference>
<dbReference type="PANTHER" id="PTHR42715">
    <property type="entry name" value="BETA-GLUCOSIDASE"/>
    <property type="match status" value="1"/>
</dbReference>
<dbReference type="SMART" id="SM01217">
    <property type="entry name" value="Fn3_like"/>
    <property type="match status" value="1"/>
</dbReference>
<protein>
    <submittedName>
        <fullName evidence="4">Glycoside hydrolase family 3 C-terminal domain-containing protein</fullName>
    </submittedName>
</protein>
<organism evidence="4 5">
    <name type="scientific">Paenibacillus aurantiacus</name>
    <dbReference type="NCBI Taxonomy" id="1936118"/>
    <lineage>
        <taxon>Bacteria</taxon>
        <taxon>Bacillati</taxon>
        <taxon>Bacillota</taxon>
        <taxon>Bacilli</taxon>
        <taxon>Bacillales</taxon>
        <taxon>Paenibacillaceae</taxon>
        <taxon>Paenibacillus</taxon>
    </lineage>
</organism>
<gene>
    <name evidence="4" type="ORF">ACFFSY_14280</name>
</gene>
<comment type="caution">
    <text evidence="4">The sequence shown here is derived from an EMBL/GenBank/DDBJ whole genome shotgun (WGS) entry which is preliminary data.</text>
</comment>
<dbReference type="InterPro" id="IPR036962">
    <property type="entry name" value="Glyco_hydro_3_N_sf"/>
</dbReference>
<accession>A0ABV5KS76</accession>
<keyword evidence="5" id="KW-1185">Reference proteome</keyword>
<reference evidence="4 5" key="1">
    <citation type="submission" date="2024-09" db="EMBL/GenBank/DDBJ databases">
        <authorList>
            <person name="Sun Q."/>
            <person name="Mori K."/>
        </authorList>
    </citation>
    <scope>NUCLEOTIDE SEQUENCE [LARGE SCALE GENOMIC DNA]</scope>
    <source>
        <strain evidence="4 5">TISTR 2452</strain>
    </source>
</reference>
<dbReference type="SUPFAM" id="SSF52279">
    <property type="entry name" value="Beta-D-glucan exohydrolase, C-terminal domain"/>
    <property type="match status" value="1"/>
</dbReference>
<dbReference type="InterPro" id="IPR036881">
    <property type="entry name" value="Glyco_hydro_3_C_sf"/>
</dbReference>
<dbReference type="Gene3D" id="2.60.120.380">
    <property type="match status" value="1"/>
</dbReference>
<evidence type="ECO:0000313" key="4">
    <source>
        <dbReference type="EMBL" id="MFB9327093.1"/>
    </source>
</evidence>
<sequence>MPPPPDGRGRSFRRRRRVYLPTSGASRLWLDGELVIDNWEPRSLYKTGVKRLEAGRPVAVEVHYASGGGEAQLPSIALEWFAGEDEALIAQAVEAASQADIAVVFANDYMTENFDKPNLNLPGSQNRLIEAVAAANAQTIVVLNTGGPAAMPWLDGVKAVVQAWYPGMQGGEAIAKVLFGEVNPSGRLPMSFPSSERQGPVTTMGQYPGIGQDTVYTEKLHVGYRWFAANKERPLFPFGHGLSYTEFRYRNLRVQETNIKGLPSLQVSFDVRNEGDRDGKAVPQIYVAFPEEAGEPPAQLKNYAKLPVQSGQTVTVELVLNARAFSGWDPRQDRWVVPAGAFRVLVGESSGKFVLETEVVPSAALREAANRCPSVLHGSELSNERGVYAP</sequence>
<dbReference type="Pfam" id="PF01915">
    <property type="entry name" value="Glyco_hydro_3_C"/>
    <property type="match status" value="1"/>
</dbReference>
<dbReference type="EMBL" id="JBHMDO010000023">
    <property type="protein sequence ID" value="MFB9327093.1"/>
    <property type="molecule type" value="Genomic_DNA"/>
</dbReference>
<dbReference type="InterPro" id="IPR013783">
    <property type="entry name" value="Ig-like_fold"/>
</dbReference>
<dbReference type="RefSeq" id="WP_377495101.1">
    <property type="nucleotide sequence ID" value="NZ_JBHMDO010000023.1"/>
</dbReference>
<dbReference type="InterPro" id="IPR037524">
    <property type="entry name" value="PA14/GLEYA"/>
</dbReference>
<dbReference type="InterPro" id="IPR026891">
    <property type="entry name" value="Fn3-like"/>
</dbReference>
<dbReference type="Gene3D" id="2.60.40.10">
    <property type="entry name" value="Immunoglobulins"/>
    <property type="match status" value="1"/>
</dbReference>
<evidence type="ECO:0000256" key="1">
    <source>
        <dbReference type="ARBA" id="ARBA00005336"/>
    </source>
</evidence>
<dbReference type="Gene3D" id="3.40.50.1700">
    <property type="entry name" value="Glycoside hydrolase family 3 C-terminal domain"/>
    <property type="match status" value="1"/>
</dbReference>
<dbReference type="GO" id="GO:0016787">
    <property type="term" value="F:hydrolase activity"/>
    <property type="evidence" value="ECO:0007669"/>
    <property type="project" value="UniProtKB-KW"/>
</dbReference>
<name>A0ABV5KS76_9BACL</name>